<feature type="domain" description="Myb-like" evidence="5">
    <location>
        <begin position="53"/>
        <end position="103"/>
    </location>
</feature>
<dbReference type="SUPFAM" id="SSF46689">
    <property type="entry name" value="Homeodomain-like"/>
    <property type="match status" value="1"/>
</dbReference>
<keyword evidence="4" id="KW-0539">Nucleus</keyword>
<keyword evidence="8" id="KW-1185">Reference proteome</keyword>
<evidence type="ECO:0000256" key="4">
    <source>
        <dbReference type="ARBA" id="ARBA00023242"/>
    </source>
</evidence>
<dbReference type="PROSITE" id="PS50090">
    <property type="entry name" value="MYB_LIKE"/>
    <property type="match status" value="2"/>
</dbReference>
<evidence type="ECO:0000259" key="5">
    <source>
        <dbReference type="PROSITE" id="PS50090"/>
    </source>
</evidence>
<dbReference type="EMBL" id="MLAK01001193">
    <property type="protein sequence ID" value="OHS96176.1"/>
    <property type="molecule type" value="Genomic_DNA"/>
</dbReference>
<protein>
    <submittedName>
        <fullName evidence="7">Myb-like DNA-binding domain containing protein</fullName>
    </submittedName>
</protein>
<dbReference type="GeneID" id="94829940"/>
<dbReference type="GO" id="GO:0042796">
    <property type="term" value="P:snRNA transcription by RNA polymerase III"/>
    <property type="evidence" value="ECO:0007669"/>
    <property type="project" value="TreeGrafter"/>
</dbReference>
<accession>A0A1J4JAJ4</accession>
<sequence length="215" mass="25461">MVKLSKNKFTPEEDAKLLKLVDQFGPCKWDIIALSMPERVGRQCRDRYMNYLSPNINNNPWTTEEDNLLVEKVNEYGTRWSLISLFFQGRTASTLKNKWYYRISKKKPRSFTKKSKVQINSKKVKVKIEDENSLCDLFNDISDDSQSVEERLHTNNIHLDQKNNVDVNNTNVVQKNEDQYVGSIVDQIFNDIKSDYELERLFTDNIFSENYFYSW</sequence>
<evidence type="ECO:0000313" key="7">
    <source>
        <dbReference type="EMBL" id="OHS96176.1"/>
    </source>
</evidence>
<dbReference type="GO" id="GO:0001006">
    <property type="term" value="F:RNA polymerase III type 3 promoter sequence-specific DNA binding"/>
    <property type="evidence" value="ECO:0007669"/>
    <property type="project" value="TreeGrafter"/>
</dbReference>
<dbReference type="GO" id="GO:0042795">
    <property type="term" value="P:snRNA transcription by RNA polymerase II"/>
    <property type="evidence" value="ECO:0007669"/>
    <property type="project" value="TreeGrafter"/>
</dbReference>
<dbReference type="InterPro" id="IPR009057">
    <property type="entry name" value="Homeodomain-like_sf"/>
</dbReference>
<dbReference type="GO" id="GO:0000978">
    <property type="term" value="F:RNA polymerase II cis-regulatory region sequence-specific DNA binding"/>
    <property type="evidence" value="ECO:0007669"/>
    <property type="project" value="TreeGrafter"/>
</dbReference>
<feature type="domain" description="Myb-like" evidence="5">
    <location>
        <begin position="1"/>
        <end position="52"/>
    </location>
</feature>
<dbReference type="PANTHER" id="PTHR46621">
    <property type="entry name" value="SNRNA-ACTIVATING PROTEIN COMPLEX SUBUNIT 4"/>
    <property type="match status" value="1"/>
</dbReference>
<evidence type="ECO:0000313" key="8">
    <source>
        <dbReference type="Proteomes" id="UP000179807"/>
    </source>
</evidence>
<dbReference type="VEuPathDB" id="TrichDB:TRFO_10091"/>
<proteinExistence type="predicted"/>
<dbReference type="Proteomes" id="UP000179807">
    <property type="component" value="Unassembled WGS sequence"/>
</dbReference>
<feature type="domain" description="HTH myb-type" evidence="6">
    <location>
        <begin position="60"/>
        <end position="107"/>
    </location>
</feature>
<dbReference type="InterPro" id="IPR051575">
    <property type="entry name" value="Myb-like_DNA-bd"/>
</dbReference>
<keyword evidence="2" id="KW-0238">DNA-binding</keyword>
<evidence type="ECO:0000256" key="1">
    <source>
        <dbReference type="ARBA" id="ARBA00023015"/>
    </source>
</evidence>
<dbReference type="GO" id="GO:0019185">
    <property type="term" value="C:snRNA-activating protein complex"/>
    <property type="evidence" value="ECO:0007669"/>
    <property type="project" value="TreeGrafter"/>
</dbReference>
<organism evidence="7 8">
    <name type="scientific">Tritrichomonas foetus</name>
    <dbReference type="NCBI Taxonomy" id="1144522"/>
    <lineage>
        <taxon>Eukaryota</taxon>
        <taxon>Metamonada</taxon>
        <taxon>Parabasalia</taxon>
        <taxon>Tritrichomonadida</taxon>
        <taxon>Tritrichomonadidae</taxon>
        <taxon>Tritrichomonas</taxon>
    </lineage>
</organism>
<dbReference type="PANTHER" id="PTHR46621:SF1">
    <property type="entry name" value="SNRNA-ACTIVATING PROTEIN COMPLEX SUBUNIT 4"/>
    <property type="match status" value="1"/>
</dbReference>
<dbReference type="InterPro" id="IPR001005">
    <property type="entry name" value="SANT/Myb"/>
</dbReference>
<dbReference type="SMART" id="SM00717">
    <property type="entry name" value="SANT"/>
    <property type="match status" value="2"/>
</dbReference>
<comment type="caution">
    <text evidence="7">The sequence shown here is derived from an EMBL/GenBank/DDBJ whole genome shotgun (WGS) entry which is preliminary data.</text>
</comment>
<dbReference type="Gene3D" id="1.10.10.60">
    <property type="entry name" value="Homeodomain-like"/>
    <property type="match status" value="2"/>
</dbReference>
<keyword evidence="3" id="KW-0804">Transcription</keyword>
<gene>
    <name evidence="7" type="ORF">TRFO_10091</name>
</gene>
<dbReference type="PROSITE" id="PS51294">
    <property type="entry name" value="HTH_MYB"/>
    <property type="match status" value="2"/>
</dbReference>
<evidence type="ECO:0000259" key="6">
    <source>
        <dbReference type="PROSITE" id="PS51294"/>
    </source>
</evidence>
<reference evidence="7" key="1">
    <citation type="submission" date="2016-10" db="EMBL/GenBank/DDBJ databases">
        <authorList>
            <person name="Benchimol M."/>
            <person name="Almeida L.G."/>
            <person name="Vasconcelos A.T."/>
            <person name="Perreira-Neves A."/>
            <person name="Rosa I.A."/>
            <person name="Tasca T."/>
            <person name="Bogo M.R."/>
            <person name="de Souza W."/>
        </authorList>
    </citation>
    <scope>NUCLEOTIDE SEQUENCE [LARGE SCALE GENOMIC DNA]</scope>
    <source>
        <strain evidence="7">K</strain>
    </source>
</reference>
<keyword evidence="1" id="KW-0805">Transcription regulation</keyword>
<name>A0A1J4JAJ4_9EUKA</name>
<evidence type="ECO:0000256" key="3">
    <source>
        <dbReference type="ARBA" id="ARBA00023163"/>
    </source>
</evidence>
<dbReference type="OrthoDB" id="2143914at2759"/>
<dbReference type="RefSeq" id="XP_068349313.1">
    <property type="nucleotide sequence ID" value="XM_068495236.1"/>
</dbReference>
<dbReference type="InterPro" id="IPR017930">
    <property type="entry name" value="Myb_dom"/>
</dbReference>
<feature type="domain" description="HTH myb-type" evidence="6">
    <location>
        <begin position="1"/>
        <end position="56"/>
    </location>
</feature>
<evidence type="ECO:0000256" key="2">
    <source>
        <dbReference type="ARBA" id="ARBA00023125"/>
    </source>
</evidence>
<dbReference type="CDD" id="cd00167">
    <property type="entry name" value="SANT"/>
    <property type="match status" value="2"/>
</dbReference>
<dbReference type="Pfam" id="PF13921">
    <property type="entry name" value="Myb_DNA-bind_6"/>
    <property type="match status" value="1"/>
</dbReference>
<dbReference type="AlphaFoldDB" id="A0A1J4JAJ4"/>